<organism evidence="2 3">
    <name type="scientific">Thiomonas bhubaneswarensis</name>
    <dbReference type="NCBI Taxonomy" id="339866"/>
    <lineage>
        <taxon>Bacteria</taxon>
        <taxon>Pseudomonadati</taxon>
        <taxon>Pseudomonadota</taxon>
        <taxon>Betaproteobacteria</taxon>
        <taxon>Burkholderiales</taxon>
        <taxon>Thiomonas</taxon>
    </lineage>
</organism>
<keyword evidence="3" id="KW-1185">Reference proteome</keyword>
<evidence type="ECO:0000259" key="1">
    <source>
        <dbReference type="PROSITE" id="PS50943"/>
    </source>
</evidence>
<dbReference type="OrthoDB" id="9154356at2"/>
<dbReference type="AlphaFoldDB" id="A0A0K6I0Z4"/>
<dbReference type="Gene3D" id="1.10.260.40">
    <property type="entry name" value="lambda repressor-like DNA-binding domains"/>
    <property type="match status" value="1"/>
</dbReference>
<dbReference type="STRING" id="339866.GCA_001418255_01548"/>
<dbReference type="SUPFAM" id="SSF47413">
    <property type="entry name" value="lambda repressor-like DNA-binding domains"/>
    <property type="match status" value="1"/>
</dbReference>
<evidence type="ECO:0000313" key="2">
    <source>
        <dbReference type="EMBL" id="CUA96967.1"/>
    </source>
</evidence>
<dbReference type="EMBL" id="CYHF01000005">
    <property type="protein sequence ID" value="CUA96967.1"/>
    <property type="molecule type" value="Genomic_DNA"/>
</dbReference>
<proteinExistence type="predicted"/>
<gene>
    <name evidence="2" type="ORF">Ga0061069_10542</name>
</gene>
<dbReference type="InterPro" id="IPR001387">
    <property type="entry name" value="Cro/C1-type_HTH"/>
</dbReference>
<dbReference type="InterPro" id="IPR010982">
    <property type="entry name" value="Lambda_DNA-bd_dom_sf"/>
</dbReference>
<dbReference type="Pfam" id="PF01381">
    <property type="entry name" value="HTH_3"/>
    <property type="match status" value="1"/>
</dbReference>
<name>A0A0K6I0Z4_9BURK</name>
<reference evidence="3" key="1">
    <citation type="submission" date="2015-08" db="EMBL/GenBank/DDBJ databases">
        <authorList>
            <person name="Varghese N."/>
        </authorList>
    </citation>
    <scope>NUCLEOTIDE SEQUENCE [LARGE SCALE GENOMIC DNA]</scope>
    <source>
        <strain evidence="3">DSM 18181</strain>
    </source>
</reference>
<feature type="domain" description="HTH cro/C1-type" evidence="1">
    <location>
        <begin position="24"/>
        <end position="83"/>
    </location>
</feature>
<evidence type="ECO:0000313" key="3">
    <source>
        <dbReference type="Proteomes" id="UP000183649"/>
    </source>
</evidence>
<dbReference type="GO" id="GO:0003677">
    <property type="term" value="F:DNA binding"/>
    <property type="evidence" value="ECO:0007669"/>
    <property type="project" value="InterPro"/>
</dbReference>
<dbReference type="PROSITE" id="PS50943">
    <property type="entry name" value="HTH_CROC1"/>
    <property type="match status" value="1"/>
</dbReference>
<sequence length="97" mass="10580">MSYMKDIQVRQLPSLNAQDLGRAFRAERKAQGKSQAGIAAQIGTKRQTIVALEAGRNVGLYTVFAALAALGKGLLIADPRAELDRLDEYFGDEDERA</sequence>
<dbReference type="RefSeq" id="WP_055450455.1">
    <property type="nucleotide sequence ID" value="NZ_CYHF01000005.1"/>
</dbReference>
<dbReference type="SMART" id="SM00530">
    <property type="entry name" value="HTH_XRE"/>
    <property type="match status" value="1"/>
</dbReference>
<dbReference type="CDD" id="cd00093">
    <property type="entry name" value="HTH_XRE"/>
    <property type="match status" value="1"/>
</dbReference>
<protein>
    <submittedName>
        <fullName evidence="2">Helix-turn-helix</fullName>
    </submittedName>
</protein>
<dbReference type="Proteomes" id="UP000183649">
    <property type="component" value="Unassembled WGS sequence"/>
</dbReference>
<accession>A0A0K6I0Z4</accession>